<proteinExistence type="predicted"/>
<accession>A0ABZ0YIS4</accession>
<evidence type="ECO:0000313" key="1">
    <source>
        <dbReference type="EMBL" id="WQH11798.1"/>
    </source>
</evidence>
<organism evidence="1 2">
    <name type="scientific">Vreelandella neptunia</name>
    <dbReference type="NCBI Taxonomy" id="115551"/>
    <lineage>
        <taxon>Bacteria</taxon>
        <taxon>Pseudomonadati</taxon>
        <taxon>Pseudomonadota</taxon>
        <taxon>Gammaproteobacteria</taxon>
        <taxon>Oceanospirillales</taxon>
        <taxon>Halomonadaceae</taxon>
        <taxon>Vreelandella</taxon>
    </lineage>
</organism>
<gene>
    <name evidence="1" type="ORF">SR894_16790</name>
</gene>
<name>A0ABZ0YIS4_9GAMM</name>
<protein>
    <submittedName>
        <fullName evidence="1">Uncharacterized protein</fullName>
    </submittedName>
</protein>
<evidence type="ECO:0000313" key="2">
    <source>
        <dbReference type="Proteomes" id="UP001324794"/>
    </source>
</evidence>
<keyword evidence="2" id="KW-1185">Reference proteome</keyword>
<dbReference type="Proteomes" id="UP001324794">
    <property type="component" value="Chromosome"/>
</dbReference>
<sequence>MKVRDLFSALQRGDLSVVSEVTDVMSELADAIDMLHIANPYEQIEVVEHLKGLDDEEPNNLLEMIGMLKKNDWF</sequence>
<dbReference type="RefSeq" id="WP_223288967.1">
    <property type="nucleotide sequence ID" value="NZ_CP140255.1"/>
</dbReference>
<reference evidence="1 2" key="1">
    <citation type="submission" date="2023-11" db="EMBL/GenBank/DDBJ databases">
        <title>MicrobeMod: A computational toolkit for identifying prokaryotic methylation and restriction-modification with nanopore sequencing.</title>
        <authorList>
            <person name="Crits-Christoph A."/>
            <person name="Kang S.C."/>
            <person name="Lee H."/>
            <person name="Ostrov N."/>
        </authorList>
    </citation>
    <scope>NUCLEOTIDE SEQUENCE [LARGE SCALE GENOMIC DNA]</scope>
    <source>
        <strain evidence="1 2">ATCC BAA-805</strain>
    </source>
</reference>
<dbReference type="EMBL" id="CP140255">
    <property type="protein sequence ID" value="WQH11798.1"/>
    <property type="molecule type" value="Genomic_DNA"/>
</dbReference>